<reference evidence="1 2" key="1">
    <citation type="submission" date="2014-10" db="EMBL/GenBank/DDBJ databases">
        <authorList>
            <person name="Mackenzie J."/>
            <person name="Lekholoane M."/>
            <person name="Leqhaoe R."/>
            <person name="Mcunu Z."/>
            <person name="Mzobe Z."/>
            <person name="Rodel H."/>
            <person name="Seagreen C."/>
            <person name="Mazeka N."/>
            <person name="Larsen M.H."/>
            <person name="Rubin E.J."/>
            <person name="Russell D.A."/>
            <person name="Guerrero C.A."/>
            <person name="Bowman C.A."/>
            <person name="Jacobs-Sera D."/>
            <person name="Hendrix R.W."/>
            <person name="Hatfull G.F."/>
        </authorList>
    </citation>
    <scope>NUCLEOTIDE SEQUENCE [LARGE SCALE GENOMIC DNA]</scope>
</reference>
<protein>
    <submittedName>
        <fullName evidence="1">Uncharacterized protein</fullName>
    </submittedName>
</protein>
<name>A0A0B4ZXL8_9CAUD</name>
<accession>A0A0B4ZXL8</accession>
<sequence length="66" mass="7687">MTYNPVLHQMRIIHSRSFSVPFTCRECGKPWPCRTVELIREARVLWDQATMREVPDAVTNKDGKLA</sequence>
<dbReference type="EMBL" id="KP027195">
    <property type="protein sequence ID" value="AJD82077.1"/>
    <property type="molecule type" value="Genomic_DNA"/>
</dbReference>
<organism evidence="1 2">
    <name type="scientific">Mycobacterium phage Cosmo</name>
    <dbReference type="NCBI Taxonomy" id="1567467"/>
    <lineage>
        <taxon>Viruses</taxon>
        <taxon>Duplodnaviria</taxon>
        <taxon>Heunggongvirae</taxon>
        <taxon>Uroviricota</taxon>
        <taxon>Caudoviricetes</taxon>
        <taxon>Vilmaviridae</taxon>
        <taxon>Wildcatvirus</taxon>
        <taxon>Wildcatvirus wildcat</taxon>
        <taxon>Mycobacterium virus Wildcat</taxon>
    </lineage>
</organism>
<dbReference type="Proteomes" id="UP000031718">
    <property type="component" value="Segment"/>
</dbReference>
<proteinExistence type="predicted"/>
<evidence type="ECO:0000313" key="2">
    <source>
        <dbReference type="Proteomes" id="UP000031718"/>
    </source>
</evidence>
<gene>
    <name evidence="1" type="primary">5</name>
    <name evidence="1" type="ORF">COSMO_5</name>
</gene>
<evidence type="ECO:0000313" key="1">
    <source>
        <dbReference type="EMBL" id="AJD82077.1"/>
    </source>
</evidence>